<feature type="non-terminal residue" evidence="3">
    <location>
        <position position="1"/>
    </location>
</feature>
<comment type="similarity">
    <text evidence="1">Belongs to the lysine N-acyltransferase MbtK family.</text>
</comment>
<reference evidence="3" key="1">
    <citation type="submission" date="2020-11" db="EMBL/GenBank/DDBJ databases">
        <authorList>
            <consortium name="DOE Joint Genome Institute"/>
            <person name="Ahrendt S."/>
            <person name="Riley R."/>
            <person name="Andreopoulos W."/>
            <person name="Labutti K."/>
            <person name="Pangilinan J."/>
            <person name="Ruiz-Duenas F.J."/>
            <person name="Barrasa J.M."/>
            <person name="Sanchez-Garcia M."/>
            <person name="Camarero S."/>
            <person name="Miyauchi S."/>
            <person name="Serrano A."/>
            <person name="Linde D."/>
            <person name="Babiker R."/>
            <person name="Drula E."/>
            <person name="Ayuso-Fernandez I."/>
            <person name="Pacheco R."/>
            <person name="Padilla G."/>
            <person name="Ferreira P."/>
            <person name="Barriuso J."/>
            <person name="Kellner H."/>
            <person name="Castanera R."/>
            <person name="Alfaro M."/>
            <person name="Ramirez L."/>
            <person name="Pisabarro A.G."/>
            <person name="Kuo A."/>
            <person name="Tritt A."/>
            <person name="Lipzen A."/>
            <person name="He G."/>
            <person name="Yan M."/>
            <person name="Ng V."/>
            <person name="Cullen D."/>
            <person name="Martin F."/>
            <person name="Rosso M.-N."/>
            <person name="Henrissat B."/>
            <person name="Hibbett D."/>
            <person name="Martinez A.T."/>
            <person name="Grigoriev I.V."/>
        </authorList>
    </citation>
    <scope>NUCLEOTIDE SEQUENCE</scope>
    <source>
        <strain evidence="3">CIRM-BRFM 674</strain>
    </source>
</reference>
<evidence type="ECO:0000256" key="1">
    <source>
        <dbReference type="ARBA" id="ARBA00009893"/>
    </source>
</evidence>
<feature type="domain" description="Acyltransferase MbtK/IucB-like conserved" evidence="2">
    <location>
        <begin position="209"/>
        <end position="259"/>
    </location>
</feature>
<gene>
    <name evidence="3" type="ORF">BDN70DRAFT_808932</name>
</gene>
<evidence type="ECO:0000313" key="3">
    <source>
        <dbReference type="EMBL" id="KAF9478371.1"/>
    </source>
</evidence>
<keyword evidence="4" id="KW-1185">Reference proteome</keyword>
<sequence length="386" mass="44002">IDSKHILTYVVSDDQKFAFDVASVGTPFQGNTKHVPKYSLLTIYTPHSTASPPQSKGVTPADFWVSVYALFTQYHDQENIPITLSTFSNEDEINRYLVESGLACFYPSSQPFADQVETSAPNILFLSRATFWQGAGTVGFHQRPYWLLNPMPVFPWVTSYTRSERVIAMHPLRPPKPQPGEILYRRYCSAVGQTLDITYFDLDGVHDGRAAQNQDGVSRHLAAFHRWHNDDCVNAAGERGDLATHRAYIERRLADPHTLLCMMSWDGELMGYVEIVYTKEDHVEQHYPSYVVPGFWERGVHVLVDESNFLGGGRFEICFRSLIHYIFLADPRTDRVVGEPSSDNVAIARVTKAAGFHSEITFDFPYKMSRLIHNPREKLFTLCRLR</sequence>
<comment type="caution">
    <text evidence="3">The sequence shown here is derived from an EMBL/GenBank/DDBJ whole genome shotgun (WGS) entry which is preliminary data.</text>
</comment>
<dbReference type="InterPro" id="IPR016181">
    <property type="entry name" value="Acyl_CoA_acyltransferase"/>
</dbReference>
<dbReference type="InterPro" id="IPR019432">
    <property type="entry name" value="Acyltransferase_MbtK/IucB-like"/>
</dbReference>
<evidence type="ECO:0000259" key="2">
    <source>
        <dbReference type="SMART" id="SM01006"/>
    </source>
</evidence>
<name>A0A9P6CSM0_9AGAR</name>
<dbReference type="SUPFAM" id="SSF55729">
    <property type="entry name" value="Acyl-CoA N-acyltransferases (Nat)"/>
    <property type="match status" value="1"/>
</dbReference>
<proteinExistence type="inferred from homology"/>
<dbReference type="GO" id="GO:0019290">
    <property type="term" value="P:siderophore biosynthetic process"/>
    <property type="evidence" value="ECO:0007669"/>
    <property type="project" value="InterPro"/>
</dbReference>
<protein>
    <recommendedName>
        <fullName evidence="2">Acyltransferase MbtK/IucB-like conserved domain-containing protein</fullName>
    </recommendedName>
</protein>
<dbReference type="Pfam" id="PF13523">
    <property type="entry name" value="Acetyltransf_8"/>
    <property type="match status" value="1"/>
</dbReference>
<dbReference type="PANTHER" id="PTHR31438:SF1">
    <property type="entry name" value="LYSINE N-ACYLTRANSFERASE C17G9.06C-RELATED"/>
    <property type="match status" value="1"/>
</dbReference>
<dbReference type="PANTHER" id="PTHR31438">
    <property type="entry name" value="LYSINE N-ACYLTRANSFERASE C17G9.06C-RELATED"/>
    <property type="match status" value="1"/>
</dbReference>
<evidence type="ECO:0000313" key="4">
    <source>
        <dbReference type="Proteomes" id="UP000807469"/>
    </source>
</evidence>
<dbReference type="Proteomes" id="UP000807469">
    <property type="component" value="Unassembled WGS sequence"/>
</dbReference>
<dbReference type="Gene3D" id="3.40.630.30">
    <property type="match status" value="1"/>
</dbReference>
<accession>A0A9P6CSM0</accession>
<dbReference type="GO" id="GO:0016410">
    <property type="term" value="F:N-acyltransferase activity"/>
    <property type="evidence" value="ECO:0007669"/>
    <property type="project" value="TreeGrafter"/>
</dbReference>
<dbReference type="EMBL" id="MU155236">
    <property type="protein sequence ID" value="KAF9478371.1"/>
    <property type="molecule type" value="Genomic_DNA"/>
</dbReference>
<dbReference type="OrthoDB" id="4250781at2759"/>
<organism evidence="3 4">
    <name type="scientific">Pholiota conissans</name>
    <dbReference type="NCBI Taxonomy" id="109636"/>
    <lineage>
        <taxon>Eukaryota</taxon>
        <taxon>Fungi</taxon>
        <taxon>Dikarya</taxon>
        <taxon>Basidiomycota</taxon>
        <taxon>Agaricomycotina</taxon>
        <taxon>Agaricomycetes</taxon>
        <taxon>Agaricomycetidae</taxon>
        <taxon>Agaricales</taxon>
        <taxon>Agaricineae</taxon>
        <taxon>Strophariaceae</taxon>
        <taxon>Pholiota</taxon>
    </lineage>
</organism>
<dbReference type="AlphaFoldDB" id="A0A9P6CSM0"/>
<dbReference type="SMART" id="SM01006">
    <property type="entry name" value="AlcB"/>
    <property type="match status" value="1"/>
</dbReference>